<evidence type="ECO:0000256" key="1">
    <source>
        <dbReference type="SAM" id="MobiDB-lite"/>
    </source>
</evidence>
<evidence type="ECO:0000256" key="2">
    <source>
        <dbReference type="SAM" id="Phobius"/>
    </source>
</evidence>
<feature type="transmembrane region" description="Helical" evidence="2">
    <location>
        <begin position="446"/>
        <end position="468"/>
    </location>
</feature>
<evidence type="ECO:0000313" key="6">
    <source>
        <dbReference type="Proteomes" id="UP001242342"/>
    </source>
</evidence>
<keyword evidence="2" id="KW-1133">Transmembrane helix</keyword>
<reference evidence="3 6" key="3">
    <citation type="submission" date="2023-07" db="EMBL/GenBank/DDBJ databases">
        <title>Genome content predicts the carbon catabolic preferences of heterotrophic bacteria.</title>
        <authorList>
            <person name="Gralka M."/>
        </authorList>
    </citation>
    <scope>NUCLEOTIDE SEQUENCE [LARGE SCALE GENOMIC DNA]</scope>
    <source>
        <strain evidence="3 6">4G03</strain>
    </source>
</reference>
<evidence type="ECO:0000313" key="5">
    <source>
        <dbReference type="Proteomes" id="UP000222163"/>
    </source>
</evidence>
<feature type="transmembrane region" description="Helical" evidence="2">
    <location>
        <begin position="336"/>
        <end position="359"/>
    </location>
</feature>
<reference evidence="4 5" key="1">
    <citation type="journal article" date="2016" name="Nat. Commun.">
        <title>Microbial interactions lead to rapid micro-scale successions on model marine particles.</title>
        <authorList>
            <person name="Datta M.S."/>
            <person name="Sliwerska E."/>
            <person name="Gore J."/>
            <person name="Polz M.F."/>
            <person name="Cordero O.X."/>
        </authorList>
    </citation>
    <scope>NUCLEOTIDE SEQUENCE [LARGE SCALE GENOMIC DNA]</scope>
    <source>
        <strain evidence="4 5">4G03</strain>
    </source>
</reference>
<dbReference type="PANTHER" id="PTHR43044:SF1">
    <property type="entry name" value="QUINOL:CYTOCHROME C OXIDOREDUCTASE QUINONE-BINDING SUBUNIT 2"/>
    <property type="match status" value="1"/>
</dbReference>
<keyword evidence="6" id="KW-1185">Reference proteome</keyword>
<feature type="transmembrane region" description="Helical" evidence="2">
    <location>
        <begin position="480"/>
        <end position="502"/>
    </location>
</feature>
<protein>
    <submittedName>
        <fullName evidence="4">Quinol:cytochrome C oxidoreductase</fullName>
    </submittedName>
</protein>
<name>A0A2G1BXI1_9FLAO</name>
<accession>A0A2G1BXI1</accession>
<reference evidence="4" key="2">
    <citation type="submission" date="2017-10" db="EMBL/GenBank/DDBJ databases">
        <authorList>
            <person name="Enke T.N."/>
            <person name="Cordero O.X."/>
        </authorList>
    </citation>
    <scope>NUCLEOTIDE SEQUENCE</scope>
    <source>
        <strain evidence="4">4G03</strain>
    </source>
</reference>
<feature type="transmembrane region" description="Helical" evidence="2">
    <location>
        <begin position="379"/>
        <end position="401"/>
    </location>
</feature>
<dbReference type="AlphaFoldDB" id="A0A2G1BXI1"/>
<feature type="transmembrane region" description="Helical" evidence="2">
    <location>
        <begin position="200"/>
        <end position="228"/>
    </location>
</feature>
<comment type="caution">
    <text evidence="4">The sequence shown here is derived from an EMBL/GenBank/DDBJ whole genome shotgun (WGS) entry which is preliminary data.</text>
</comment>
<evidence type="ECO:0000313" key="3">
    <source>
        <dbReference type="EMBL" id="MDP2540375.1"/>
    </source>
</evidence>
<proteinExistence type="predicted"/>
<keyword evidence="2" id="KW-0812">Transmembrane</keyword>
<dbReference type="Proteomes" id="UP001242342">
    <property type="component" value="Unassembled WGS sequence"/>
</dbReference>
<evidence type="ECO:0000313" key="4">
    <source>
        <dbReference type="EMBL" id="PHN98315.1"/>
    </source>
</evidence>
<dbReference type="RefSeq" id="WP_099215212.1">
    <property type="nucleotide sequence ID" value="NZ_JAUYVU010000001.1"/>
</dbReference>
<feature type="compositionally biased region" description="Basic and acidic residues" evidence="1">
    <location>
        <begin position="58"/>
        <end position="110"/>
    </location>
</feature>
<dbReference type="Proteomes" id="UP000222163">
    <property type="component" value="Unassembled WGS sequence"/>
</dbReference>
<dbReference type="PANTHER" id="PTHR43044">
    <property type="match status" value="1"/>
</dbReference>
<feature type="region of interest" description="Disordered" evidence="1">
    <location>
        <begin position="44"/>
        <end position="116"/>
    </location>
</feature>
<feature type="transmembrane region" description="Helical" evidence="2">
    <location>
        <begin position="168"/>
        <end position="188"/>
    </location>
</feature>
<dbReference type="EMBL" id="JAUYVU010000001">
    <property type="protein sequence ID" value="MDP2540375.1"/>
    <property type="molecule type" value="Genomic_DNA"/>
</dbReference>
<gene>
    <name evidence="4" type="ORF">CSC81_07910</name>
    <name evidence="3" type="ORF">Q8W23_02695</name>
</gene>
<organism evidence="4 5">
    <name type="scientific">Tenacibaculum discolor</name>
    <dbReference type="NCBI Taxonomy" id="361581"/>
    <lineage>
        <taxon>Bacteria</taxon>
        <taxon>Pseudomonadati</taxon>
        <taxon>Bacteroidota</taxon>
        <taxon>Flavobacteriia</taxon>
        <taxon>Flavobacteriales</taxon>
        <taxon>Flavobacteriaceae</taxon>
        <taxon>Tenacibaculum</taxon>
    </lineage>
</organism>
<sequence>MYQFSGKLKMLAIALMILGALGTAYNFMSAPKTLEEAKEILAKQDAHHGGGHEAATTHADEGHAEEAKVEKHVEVENHEEEATTEEHAADSTATHTEEAVHSSEQEHSEEATDNTQAQDSLAVHVADDTHEEAATEAHAEVAEAHGEDHGDAHAEHALHQMQNRPWSALYVALLFSLGITLLVLAFYASQRVAQSGWSVVLFRVMEAITTNLHYVSLAMLVFLILTVMHMNHLFPWMGEGVVDPTSPNYDSIIDGKKWYLNTPGWLMRSIFYLVVWNAYTFIIRRNSIKQDNGDLKLHKKNYNISVIFLFFFMITESMMSWDWIMTIDPHWFSTLFGWYVLATFLVSALTVIAMVTIYLRSKGVLPLVNDSHIHDLAKFMFGFSVFWTYLWFAQFMLIWYADMPEETTYFLLRFNEYKVPFLAMVVMNFIFPVLLLINSDFKSRPWFVILGGVVILAGHYIDLFVMIMPGTVGGQWGFGIGEISGLLFFAGLFIFATFSAFAKANPVPKGNPYLHESETYHYYNIEHTGEDSNHH</sequence>
<dbReference type="EMBL" id="PDUU01000004">
    <property type="protein sequence ID" value="PHN98315.1"/>
    <property type="molecule type" value="Genomic_DNA"/>
</dbReference>
<feature type="transmembrane region" description="Helical" evidence="2">
    <location>
        <begin position="265"/>
        <end position="283"/>
    </location>
</feature>
<feature type="transmembrane region" description="Helical" evidence="2">
    <location>
        <begin position="304"/>
        <end position="324"/>
    </location>
</feature>
<keyword evidence="2" id="KW-0472">Membrane</keyword>
<feature type="transmembrane region" description="Helical" evidence="2">
    <location>
        <begin position="421"/>
        <end position="439"/>
    </location>
</feature>